<comment type="similarity">
    <text evidence="1">Belongs to the adrenodoxin/putidaredoxin family.</text>
</comment>
<evidence type="ECO:0000313" key="9">
    <source>
        <dbReference type="EMBL" id="MBP1466807.1"/>
    </source>
</evidence>
<dbReference type="PANTHER" id="PTHR23426">
    <property type="entry name" value="FERREDOXIN/ADRENODOXIN"/>
    <property type="match status" value="1"/>
</dbReference>
<dbReference type="InterPro" id="IPR012675">
    <property type="entry name" value="Beta-grasp_dom_sf"/>
</dbReference>
<feature type="domain" description="2Fe-2S ferredoxin-type" evidence="8">
    <location>
        <begin position="1"/>
        <end position="96"/>
    </location>
</feature>
<organism evidence="9 10">
    <name type="scientific">Candidatus Chloroploca mongolica</name>
    <dbReference type="NCBI Taxonomy" id="2528176"/>
    <lineage>
        <taxon>Bacteria</taxon>
        <taxon>Bacillati</taxon>
        <taxon>Chloroflexota</taxon>
        <taxon>Chloroflexia</taxon>
        <taxon>Chloroflexales</taxon>
        <taxon>Chloroflexineae</taxon>
        <taxon>Oscillochloridaceae</taxon>
        <taxon>Candidatus Chloroploca</taxon>
    </lineage>
</organism>
<dbReference type="InterPro" id="IPR036010">
    <property type="entry name" value="2Fe-2S_ferredoxin-like_sf"/>
</dbReference>
<evidence type="ECO:0000256" key="7">
    <source>
        <dbReference type="SAM" id="MobiDB-lite"/>
    </source>
</evidence>
<gene>
    <name evidence="9" type="ORF">EYB53_013925</name>
</gene>
<evidence type="ECO:0000256" key="5">
    <source>
        <dbReference type="ARBA" id="ARBA00023014"/>
    </source>
</evidence>
<evidence type="ECO:0000259" key="8">
    <source>
        <dbReference type="PROSITE" id="PS51085"/>
    </source>
</evidence>
<comment type="cofactor">
    <cofactor evidence="6">
        <name>[2Fe-2S] cluster</name>
        <dbReference type="ChEBI" id="CHEBI:190135"/>
    </cofactor>
</comment>
<dbReference type="InterPro" id="IPR001041">
    <property type="entry name" value="2Fe-2S_ferredoxin-type"/>
</dbReference>
<comment type="caution">
    <text evidence="9">The sequence shown here is derived from an EMBL/GenBank/DDBJ whole genome shotgun (WGS) entry which is preliminary data.</text>
</comment>
<evidence type="ECO:0000256" key="3">
    <source>
        <dbReference type="ARBA" id="ARBA00022723"/>
    </source>
</evidence>
<dbReference type="Pfam" id="PF00111">
    <property type="entry name" value="Fer2"/>
    <property type="match status" value="1"/>
</dbReference>
<dbReference type="InterPro" id="IPR001055">
    <property type="entry name" value="Adrenodoxin-like"/>
</dbReference>
<reference evidence="9 10" key="1">
    <citation type="submission" date="2021-03" db="EMBL/GenBank/DDBJ databases">
        <authorList>
            <person name="Grouzdev D.S."/>
        </authorList>
    </citation>
    <scope>NUCLEOTIDE SEQUENCE [LARGE SCALE GENOMIC DNA]</scope>
    <source>
        <strain evidence="9 10">M50-1</strain>
    </source>
</reference>
<accession>A0ABS4DBJ5</accession>
<keyword evidence="3" id="KW-0479">Metal-binding</keyword>
<keyword evidence="2" id="KW-0001">2Fe-2S</keyword>
<evidence type="ECO:0000313" key="10">
    <source>
        <dbReference type="Proteomes" id="UP001193081"/>
    </source>
</evidence>
<evidence type="ECO:0000256" key="4">
    <source>
        <dbReference type="ARBA" id="ARBA00023004"/>
    </source>
</evidence>
<dbReference type="SUPFAM" id="SSF54292">
    <property type="entry name" value="2Fe-2S ferredoxin-like"/>
    <property type="match status" value="1"/>
</dbReference>
<sequence>MSTIIMNDVAMEAKVGERVLNVARRNAAHIGFLCDNAGTCQLCRCQVVEGAEYLSPPSEAEKAWIPEAKLAEGQRLACQLIVREQGEVKIQSYAEYIRQLVLTLIDPPPSTNTVQNLEPLVKNLLTDFADQLALFPRNILSRLNELGPVRFAFPIQDTERFADDMSRLVERMNSGAERIERKRPEAIKPSEETPSS</sequence>
<feature type="region of interest" description="Disordered" evidence="7">
    <location>
        <begin position="172"/>
        <end position="196"/>
    </location>
</feature>
<dbReference type="RefSeq" id="WP_135478919.1">
    <property type="nucleotide sequence ID" value="NZ_SIJK02000024.1"/>
</dbReference>
<keyword evidence="5" id="KW-0411">Iron-sulfur</keyword>
<name>A0ABS4DBJ5_9CHLR</name>
<dbReference type="Gene3D" id="3.10.20.30">
    <property type="match status" value="1"/>
</dbReference>
<keyword evidence="10" id="KW-1185">Reference proteome</keyword>
<dbReference type="PROSITE" id="PS51085">
    <property type="entry name" value="2FE2S_FER_2"/>
    <property type="match status" value="1"/>
</dbReference>
<evidence type="ECO:0000256" key="2">
    <source>
        <dbReference type="ARBA" id="ARBA00022714"/>
    </source>
</evidence>
<dbReference type="CDD" id="cd00207">
    <property type="entry name" value="fer2"/>
    <property type="match status" value="1"/>
</dbReference>
<dbReference type="PANTHER" id="PTHR23426:SF65">
    <property type="entry name" value="FERREDOXIN-2, MITOCHONDRIAL"/>
    <property type="match status" value="1"/>
</dbReference>
<evidence type="ECO:0000256" key="1">
    <source>
        <dbReference type="ARBA" id="ARBA00010914"/>
    </source>
</evidence>
<proteinExistence type="inferred from homology"/>
<dbReference type="EMBL" id="SIJK02000024">
    <property type="protein sequence ID" value="MBP1466807.1"/>
    <property type="molecule type" value="Genomic_DNA"/>
</dbReference>
<feature type="compositionally biased region" description="Basic and acidic residues" evidence="7">
    <location>
        <begin position="177"/>
        <end position="196"/>
    </location>
</feature>
<keyword evidence="4" id="KW-0408">Iron</keyword>
<dbReference type="Proteomes" id="UP001193081">
    <property type="component" value="Unassembled WGS sequence"/>
</dbReference>
<evidence type="ECO:0000256" key="6">
    <source>
        <dbReference type="ARBA" id="ARBA00034078"/>
    </source>
</evidence>
<protein>
    <submittedName>
        <fullName evidence="9">(2Fe-2S)-binding protein</fullName>
    </submittedName>
</protein>